<dbReference type="InParanoid" id="G4YTY6"/>
<dbReference type="Proteomes" id="UP000002640">
    <property type="component" value="Unassembled WGS sequence"/>
</dbReference>
<organism evidence="1 2">
    <name type="scientific">Phytophthora sojae (strain P6497)</name>
    <name type="common">Soybean stem and root rot agent</name>
    <name type="synonym">Phytophthora megasperma f. sp. glycines</name>
    <dbReference type="NCBI Taxonomy" id="1094619"/>
    <lineage>
        <taxon>Eukaryota</taxon>
        <taxon>Sar</taxon>
        <taxon>Stramenopiles</taxon>
        <taxon>Oomycota</taxon>
        <taxon>Peronosporomycetes</taxon>
        <taxon>Peronosporales</taxon>
        <taxon>Peronosporaceae</taxon>
        <taxon>Phytophthora</taxon>
    </lineage>
</organism>
<dbReference type="EMBL" id="JH159152">
    <property type="protein sequence ID" value="EGZ25457.1"/>
    <property type="molecule type" value="Genomic_DNA"/>
</dbReference>
<dbReference type="KEGG" id="psoj:PHYSODRAFT_326467"/>
<evidence type="ECO:0000313" key="2">
    <source>
        <dbReference type="Proteomes" id="UP000002640"/>
    </source>
</evidence>
<sequence>MAVKQICSMVGADDTGDVLYIVLDKFAMHLAYQESSKGTLLSKNSVASYFGNVKNHLLELFPALSSVSSRRLQKVASIVDKYCAKRGTDFTNQAPPCTKADLRALITTIYCGATTPDDYKHRI</sequence>
<evidence type="ECO:0000313" key="1">
    <source>
        <dbReference type="EMBL" id="EGZ25457.1"/>
    </source>
</evidence>
<dbReference type="AlphaFoldDB" id="G4YTY6"/>
<protein>
    <submittedName>
        <fullName evidence="1">Uncharacterized protein</fullName>
    </submittedName>
</protein>
<keyword evidence="2" id="KW-1185">Reference proteome</keyword>
<gene>
    <name evidence="1" type="ORF">PHYSODRAFT_326467</name>
</gene>
<reference evidence="1 2" key="1">
    <citation type="journal article" date="2006" name="Science">
        <title>Phytophthora genome sequences uncover evolutionary origins and mechanisms of pathogenesis.</title>
        <authorList>
            <person name="Tyler B.M."/>
            <person name="Tripathy S."/>
            <person name="Zhang X."/>
            <person name="Dehal P."/>
            <person name="Jiang R.H."/>
            <person name="Aerts A."/>
            <person name="Arredondo F.D."/>
            <person name="Baxter L."/>
            <person name="Bensasson D."/>
            <person name="Beynon J.L."/>
            <person name="Chapman J."/>
            <person name="Damasceno C.M."/>
            <person name="Dorrance A.E."/>
            <person name="Dou D."/>
            <person name="Dickerman A.W."/>
            <person name="Dubchak I.L."/>
            <person name="Garbelotto M."/>
            <person name="Gijzen M."/>
            <person name="Gordon S.G."/>
            <person name="Govers F."/>
            <person name="Grunwald N.J."/>
            <person name="Huang W."/>
            <person name="Ivors K.L."/>
            <person name="Jones R.W."/>
            <person name="Kamoun S."/>
            <person name="Krampis K."/>
            <person name="Lamour K.H."/>
            <person name="Lee M.K."/>
            <person name="McDonald W.H."/>
            <person name="Medina M."/>
            <person name="Meijer H.J."/>
            <person name="Nordberg E.K."/>
            <person name="Maclean D.J."/>
            <person name="Ospina-Giraldo M.D."/>
            <person name="Morris P.F."/>
            <person name="Phuntumart V."/>
            <person name="Putnam N.H."/>
            <person name="Rash S."/>
            <person name="Rose J.K."/>
            <person name="Sakihama Y."/>
            <person name="Salamov A.A."/>
            <person name="Savidor A."/>
            <person name="Scheuring C.F."/>
            <person name="Smith B.M."/>
            <person name="Sobral B.W."/>
            <person name="Terry A."/>
            <person name="Torto-Alalibo T.A."/>
            <person name="Win J."/>
            <person name="Xu Z."/>
            <person name="Zhang H."/>
            <person name="Grigoriev I.V."/>
            <person name="Rokhsar D.S."/>
            <person name="Boore J.L."/>
        </authorList>
    </citation>
    <scope>NUCLEOTIDE SEQUENCE [LARGE SCALE GENOMIC DNA]</scope>
    <source>
        <strain evidence="1 2">P6497</strain>
    </source>
</reference>
<dbReference type="RefSeq" id="XP_009520745.1">
    <property type="nucleotide sequence ID" value="XM_009522450.1"/>
</dbReference>
<proteinExistence type="predicted"/>
<name>G4YTY6_PHYSP</name>
<accession>G4YTY6</accession>
<dbReference type="STRING" id="1094619.G4YTY6"/>
<dbReference type="GeneID" id="20645438"/>